<reference evidence="2" key="1">
    <citation type="submission" date="2018-11" db="EMBL/GenBank/DDBJ databases">
        <authorList>
            <consortium name="Pathogen Informatics"/>
        </authorList>
    </citation>
    <scope>NUCLEOTIDE SEQUENCE</scope>
</reference>
<feature type="compositionally biased region" description="Polar residues" evidence="1">
    <location>
        <begin position="210"/>
        <end position="219"/>
    </location>
</feature>
<dbReference type="Proteomes" id="UP000784294">
    <property type="component" value="Unassembled WGS sequence"/>
</dbReference>
<gene>
    <name evidence="2" type="ORF">PXEA_LOCUS21880</name>
</gene>
<dbReference type="EMBL" id="CAAALY010095108">
    <property type="protein sequence ID" value="VEL28440.1"/>
    <property type="molecule type" value="Genomic_DNA"/>
</dbReference>
<feature type="region of interest" description="Disordered" evidence="1">
    <location>
        <begin position="163"/>
        <end position="219"/>
    </location>
</feature>
<dbReference type="AlphaFoldDB" id="A0A3S5CQN6"/>
<sequence>MLQNSLCYYLFIYPPVISAYLAINPPPIDYLDSAQPDSSNCCPPCPPTNRSPQAVPPTSGVAASNCNDGILFRGPGRLGDSDASYSPGQKAFGYALDTSLARRRQQVVRGGQTCLKKADSTCSVNLPAAGDLESNRRPVNQSGRSSGLRICRAGSSLQITRGTGATLAGGVGGGSGSGNRRPVDLNPSASSGGRARWQASKTSGPILLSSPRTRTLTEPESAFSTAVTSPEAQSLARPILTNASTASQPKRRSARRSCPVEVGHLRAARLLASEGLCDISERSVVTDTLGLAAREMGFICSMTTASSANELVGSSGGVDSLSTRKRCLKGDGYSGIYEMNGSHFTSLRKDSPILPAEEEAEEIEEKREEIFGEHEFAD</sequence>
<feature type="compositionally biased region" description="Gly residues" evidence="1">
    <location>
        <begin position="167"/>
        <end position="177"/>
    </location>
</feature>
<feature type="region of interest" description="Disordered" evidence="1">
    <location>
        <begin position="349"/>
        <end position="378"/>
    </location>
</feature>
<name>A0A3S5CQN6_9PLAT</name>
<evidence type="ECO:0000313" key="2">
    <source>
        <dbReference type="EMBL" id="VEL28440.1"/>
    </source>
</evidence>
<evidence type="ECO:0000256" key="1">
    <source>
        <dbReference type="SAM" id="MobiDB-lite"/>
    </source>
</evidence>
<feature type="region of interest" description="Disordered" evidence="1">
    <location>
        <begin position="237"/>
        <end position="257"/>
    </location>
</feature>
<comment type="caution">
    <text evidence="2">The sequence shown here is derived from an EMBL/GenBank/DDBJ whole genome shotgun (WGS) entry which is preliminary data.</text>
</comment>
<keyword evidence="3" id="KW-1185">Reference proteome</keyword>
<evidence type="ECO:0000313" key="3">
    <source>
        <dbReference type="Proteomes" id="UP000784294"/>
    </source>
</evidence>
<feature type="compositionally biased region" description="Basic and acidic residues" evidence="1">
    <location>
        <begin position="364"/>
        <end position="378"/>
    </location>
</feature>
<proteinExistence type="predicted"/>
<protein>
    <submittedName>
        <fullName evidence="2">Uncharacterized protein</fullName>
    </submittedName>
</protein>
<organism evidence="2 3">
    <name type="scientific">Protopolystoma xenopodis</name>
    <dbReference type="NCBI Taxonomy" id="117903"/>
    <lineage>
        <taxon>Eukaryota</taxon>
        <taxon>Metazoa</taxon>
        <taxon>Spiralia</taxon>
        <taxon>Lophotrochozoa</taxon>
        <taxon>Platyhelminthes</taxon>
        <taxon>Monogenea</taxon>
        <taxon>Polyopisthocotylea</taxon>
        <taxon>Polystomatidea</taxon>
        <taxon>Polystomatidae</taxon>
        <taxon>Protopolystoma</taxon>
    </lineage>
</organism>
<accession>A0A3S5CQN6</accession>
<feature type="non-terminal residue" evidence="2">
    <location>
        <position position="378"/>
    </location>
</feature>